<dbReference type="PANTHER" id="PTHR47966:SF5">
    <property type="entry name" value="ASPARTIC PROTEASE 10"/>
    <property type="match status" value="1"/>
</dbReference>
<dbReference type="SUPFAM" id="SSF50630">
    <property type="entry name" value="Acid proteases"/>
    <property type="match status" value="1"/>
</dbReference>
<accession>A0A8S1HTY4</accession>
<dbReference type="GO" id="GO:0005764">
    <property type="term" value="C:lysosome"/>
    <property type="evidence" value="ECO:0007669"/>
    <property type="project" value="TreeGrafter"/>
</dbReference>
<evidence type="ECO:0000256" key="5">
    <source>
        <dbReference type="ARBA" id="ARBA00022729"/>
    </source>
</evidence>
<evidence type="ECO:0000313" key="16">
    <source>
        <dbReference type="Proteomes" id="UP000835052"/>
    </source>
</evidence>
<evidence type="ECO:0000256" key="10">
    <source>
        <dbReference type="ARBA" id="ARBA00023180"/>
    </source>
</evidence>
<dbReference type="Proteomes" id="UP000835052">
    <property type="component" value="Unassembled WGS sequence"/>
</dbReference>
<evidence type="ECO:0000256" key="12">
    <source>
        <dbReference type="PIRSR" id="PIRSR601461-2"/>
    </source>
</evidence>
<comment type="similarity">
    <text evidence="2">Belongs to the peptidase A1 family.</text>
</comment>
<keyword evidence="8" id="KW-0865">Zymogen</keyword>
<dbReference type="PROSITE" id="PS51767">
    <property type="entry name" value="PEPTIDASE_A1"/>
    <property type="match status" value="1"/>
</dbReference>
<comment type="subcellular location">
    <subcellularLocation>
        <location evidence="1">Secreted</location>
    </subcellularLocation>
</comment>
<evidence type="ECO:0000256" key="7">
    <source>
        <dbReference type="ARBA" id="ARBA00022801"/>
    </source>
</evidence>
<dbReference type="GO" id="GO:0004190">
    <property type="term" value="F:aspartic-type endopeptidase activity"/>
    <property type="evidence" value="ECO:0007669"/>
    <property type="project" value="UniProtKB-KW"/>
</dbReference>
<dbReference type="OrthoDB" id="5839471at2759"/>
<evidence type="ECO:0000256" key="13">
    <source>
        <dbReference type="SAM" id="SignalP"/>
    </source>
</evidence>
<dbReference type="InterPro" id="IPR034164">
    <property type="entry name" value="Pepsin-like_dom"/>
</dbReference>
<dbReference type="FunFam" id="2.40.70.10:FF:000058">
    <property type="entry name" value="ASpartyl Protease"/>
    <property type="match status" value="1"/>
</dbReference>
<dbReference type="GO" id="GO:0006508">
    <property type="term" value="P:proteolysis"/>
    <property type="evidence" value="ECO:0007669"/>
    <property type="project" value="UniProtKB-KW"/>
</dbReference>
<keyword evidence="6" id="KW-0064">Aspartyl protease</keyword>
<reference evidence="15" key="1">
    <citation type="submission" date="2020-10" db="EMBL/GenBank/DDBJ databases">
        <authorList>
            <person name="Kikuchi T."/>
        </authorList>
    </citation>
    <scope>NUCLEOTIDE SEQUENCE</scope>
    <source>
        <strain evidence="15">NKZ352</strain>
    </source>
</reference>
<comment type="caution">
    <text evidence="15">The sequence shown here is derived from an EMBL/GenBank/DDBJ whole genome shotgun (WGS) entry which is preliminary data.</text>
</comment>
<evidence type="ECO:0000256" key="3">
    <source>
        <dbReference type="ARBA" id="ARBA00022525"/>
    </source>
</evidence>
<keyword evidence="4" id="KW-0645">Protease</keyword>
<dbReference type="AlphaFoldDB" id="A0A8S1HTY4"/>
<evidence type="ECO:0000256" key="1">
    <source>
        <dbReference type="ARBA" id="ARBA00004613"/>
    </source>
</evidence>
<keyword evidence="5 13" id="KW-0732">Signal</keyword>
<evidence type="ECO:0000256" key="2">
    <source>
        <dbReference type="ARBA" id="ARBA00007447"/>
    </source>
</evidence>
<evidence type="ECO:0000313" key="15">
    <source>
        <dbReference type="EMBL" id="CAD6199531.1"/>
    </source>
</evidence>
<proteinExistence type="inferred from homology"/>
<keyword evidence="10" id="KW-0325">Glycoprotein</keyword>
<evidence type="ECO:0000256" key="4">
    <source>
        <dbReference type="ARBA" id="ARBA00022670"/>
    </source>
</evidence>
<sequence length="426" mass="45409">MKLVAFLCLVGLVASEVFQMPIGYRPNLKMRLLAEGKLAEHVKARDLQRQSLQASSTPIIDYEDMAYMTQITLGTPPQKFVVFLDSGSANLWIPDATCAGGSDNSCGTYCKSVPYDSCITFCQPSCCTQSLESGESAAAANACASKHRFNSTVSSSYQKAPGVMDMTYQTGEVKGFFGSDTFCFPDSTVCATAQIFGQATSLGKGFTSQPEDGIIGLGWPALAYNSITPPLFNLLGQSKLDQPIFVVYLAGIGPTSSTNGGTFTVGGLDTAHCSSDVNYIPLTSATFWQYKLSGISVGSYSAGPASGWQAASDTASTFIGGPKSFVDQIARQVGAIHMPEYDAYFIDCNAQSPDIVFSINGVDYRVPASSYIVSAGPGPCLLAFYTFSTGGFYPAWMLGPPLMRQYCQIHDMQNTRIGMAAVLPTN</sequence>
<keyword evidence="9 12" id="KW-1015">Disulfide bond</keyword>
<dbReference type="CDD" id="cd05471">
    <property type="entry name" value="pepsin_like"/>
    <property type="match status" value="1"/>
</dbReference>
<evidence type="ECO:0000256" key="9">
    <source>
        <dbReference type="ARBA" id="ARBA00023157"/>
    </source>
</evidence>
<keyword evidence="3" id="KW-0964">Secreted</keyword>
<feature type="active site" evidence="11">
    <location>
        <position position="313"/>
    </location>
</feature>
<evidence type="ECO:0000259" key="14">
    <source>
        <dbReference type="PROSITE" id="PS51767"/>
    </source>
</evidence>
<dbReference type="InterPro" id="IPR021109">
    <property type="entry name" value="Peptidase_aspartic_dom_sf"/>
</dbReference>
<keyword evidence="7" id="KW-0378">Hydrolase</keyword>
<feature type="disulfide bond" evidence="12">
    <location>
        <begin position="348"/>
        <end position="380"/>
    </location>
</feature>
<feature type="chain" id="PRO_5035752527" description="Peptidase A1 domain-containing protein" evidence="13">
    <location>
        <begin position="16"/>
        <end position="426"/>
    </location>
</feature>
<dbReference type="Gene3D" id="2.40.70.10">
    <property type="entry name" value="Acid Proteases"/>
    <property type="match status" value="4"/>
</dbReference>
<evidence type="ECO:0000256" key="11">
    <source>
        <dbReference type="PIRSR" id="PIRSR601461-1"/>
    </source>
</evidence>
<organism evidence="15 16">
    <name type="scientific">Caenorhabditis auriculariae</name>
    <dbReference type="NCBI Taxonomy" id="2777116"/>
    <lineage>
        <taxon>Eukaryota</taxon>
        <taxon>Metazoa</taxon>
        <taxon>Ecdysozoa</taxon>
        <taxon>Nematoda</taxon>
        <taxon>Chromadorea</taxon>
        <taxon>Rhabditida</taxon>
        <taxon>Rhabditina</taxon>
        <taxon>Rhabditomorpha</taxon>
        <taxon>Rhabditoidea</taxon>
        <taxon>Rhabditidae</taxon>
        <taxon>Peloderinae</taxon>
        <taxon>Caenorhabditis</taxon>
    </lineage>
</organism>
<evidence type="ECO:0000256" key="8">
    <source>
        <dbReference type="ARBA" id="ARBA00023145"/>
    </source>
</evidence>
<keyword evidence="16" id="KW-1185">Reference proteome</keyword>
<dbReference type="InterPro" id="IPR033121">
    <property type="entry name" value="PEPTIDASE_A1"/>
</dbReference>
<feature type="signal peptide" evidence="13">
    <location>
        <begin position="1"/>
        <end position="15"/>
    </location>
</feature>
<dbReference type="PRINTS" id="PR00792">
    <property type="entry name" value="PEPSIN"/>
</dbReference>
<dbReference type="GO" id="GO:0005576">
    <property type="term" value="C:extracellular region"/>
    <property type="evidence" value="ECO:0007669"/>
    <property type="project" value="UniProtKB-SubCell"/>
</dbReference>
<dbReference type="EMBL" id="CAJGYM010000181">
    <property type="protein sequence ID" value="CAD6199531.1"/>
    <property type="molecule type" value="Genomic_DNA"/>
</dbReference>
<protein>
    <recommendedName>
        <fullName evidence="14">Peptidase A1 domain-containing protein</fullName>
    </recommendedName>
</protein>
<name>A0A8S1HTY4_9PELO</name>
<dbReference type="Pfam" id="PF00026">
    <property type="entry name" value="Asp"/>
    <property type="match status" value="1"/>
</dbReference>
<dbReference type="InterPro" id="IPR001461">
    <property type="entry name" value="Aspartic_peptidase_A1"/>
</dbReference>
<feature type="active site" evidence="11">
    <location>
        <position position="85"/>
    </location>
</feature>
<dbReference type="PANTHER" id="PTHR47966">
    <property type="entry name" value="BETA-SITE APP-CLEAVING ENZYME, ISOFORM A-RELATED"/>
    <property type="match status" value="1"/>
</dbReference>
<feature type="domain" description="Peptidase A1" evidence="14">
    <location>
        <begin position="67"/>
        <end position="420"/>
    </location>
</feature>
<evidence type="ECO:0000256" key="6">
    <source>
        <dbReference type="ARBA" id="ARBA00022750"/>
    </source>
</evidence>
<gene>
    <name evidence="15" type="ORF">CAUJ_LOCUS15433</name>
</gene>